<protein>
    <submittedName>
        <fullName evidence="2">Uncharacterized protein</fullName>
    </submittedName>
</protein>
<organism evidence="2 3">
    <name type="scientific">Rangifer tarandus platyrhynchus</name>
    <name type="common">Svalbard reindeer</name>
    <dbReference type="NCBI Taxonomy" id="3082113"/>
    <lineage>
        <taxon>Eukaryota</taxon>
        <taxon>Metazoa</taxon>
        <taxon>Chordata</taxon>
        <taxon>Craniata</taxon>
        <taxon>Vertebrata</taxon>
        <taxon>Euteleostomi</taxon>
        <taxon>Mammalia</taxon>
        <taxon>Eutheria</taxon>
        <taxon>Laurasiatheria</taxon>
        <taxon>Artiodactyla</taxon>
        <taxon>Ruminantia</taxon>
        <taxon>Pecora</taxon>
        <taxon>Cervidae</taxon>
        <taxon>Odocoileinae</taxon>
        <taxon>Rangifer</taxon>
    </lineage>
</organism>
<feature type="compositionally biased region" description="Low complexity" evidence="1">
    <location>
        <begin position="53"/>
        <end position="63"/>
    </location>
</feature>
<evidence type="ECO:0000313" key="3">
    <source>
        <dbReference type="Proteomes" id="UP001176941"/>
    </source>
</evidence>
<accession>A0ABN8YJP8</accession>
<feature type="region of interest" description="Disordered" evidence="1">
    <location>
        <begin position="41"/>
        <end position="152"/>
    </location>
</feature>
<feature type="compositionally biased region" description="Low complexity" evidence="1">
    <location>
        <begin position="121"/>
        <end position="152"/>
    </location>
</feature>
<dbReference type="EMBL" id="OX459956">
    <property type="protein sequence ID" value="CAI9161797.1"/>
    <property type="molecule type" value="Genomic_DNA"/>
</dbReference>
<reference evidence="2" key="1">
    <citation type="submission" date="2023-04" db="EMBL/GenBank/DDBJ databases">
        <authorList>
            <consortium name="ELIXIR-Norway"/>
        </authorList>
    </citation>
    <scope>NUCLEOTIDE SEQUENCE [LARGE SCALE GENOMIC DNA]</scope>
</reference>
<feature type="compositionally biased region" description="Low complexity" evidence="1">
    <location>
        <begin position="103"/>
        <end position="112"/>
    </location>
</feature>
<gene>
    <name evidence="2" type="ORF">MRATA1EN1_LOCUS10759</name>
</gene>
<name>A0ABN8YJP8_RANTA</name>
<evidence type="ECO:0000256" key="1">
    <source>
        <dbReference type="SAM" id="MobiDB-lite"/>
    </source>
</evidence>
<sequence length="152" mass="15351">LRAVGYRPLPVRCGGRRAQGELAGRTEAQRGLAACAWDWGRGRDPADMGHEGPGALPGATGAGEVELAPGPAPGNPSEESAEGPRPMGLGVREDCLRMRPSRRPAAAGRLSSPSPPGPGRTGPRGTRFSGPAEPVGAVGPGEVAPGPREGRG</sequence>
<keyword evidence="3" id="KW-1185">Reference proteome</keyword>
<dbReference type="Proteomes" id="UP001176941">
    <property type="component" value="Chromosome 20"/>
</dbReference>
<evidence type="ECO:0000313" key="2">
    <source>
        <dbReference type="EMBL" id="CAI9161797.1"/>
    </source>
</evidence>
<feature type="compositionally biased region" description="Basic and acidic residues" evidence="1">
    <location>
        <begin position="41"/>
        <end position="50"/>
    </location>
</feature>
<feature type="non-terminal residue" evidence="2">
    <location>
        <position position="1"/>
    </location>
</feature>
<proteinExistence type="predicted"/>